<dbReference type="PANTHER" id="PTHR43774:SF1">
    <property type="entry name" value="PEPTIDE METHIONINE SULFOXIDE REDUCTASE MSRA 2"/>
    <property type="match status" value="1"/>
</dbReference>
<proteinExistence type="inferred from homology"/>
<accession>A0A1F2WRD8</accession>
<dbReference type="EMBL" id="MELK01000016">
    <property type="protein sequence ID" value="OFW59403.1"/>
    <property type="molecule type" value="Genomic_DNA"/>
</dbReference>
<comment type="catalytic activity">
    <reaction evidence="3 5">
        <text>L-methionyl-[protein] + [thioredoxin]-disulfide + H2O = L-methionyl-(S)-S-oxide-[protein] + [thioredoxin]-dithiol</text>
        <dbReference type="Rhea" id="RHEA:14217"/>
        <dbReference type="Rhea" id="RHEA-COMP:10698"/>
        <dbReference type="Rhea" id="RHEA-COMP:10700"/>
        <dbReference type="Rhea" id="RHEA-COMP:12313"/>
        <dbReference type="Rhea" id="RHEA-COMP:12315"/>
        <dbReference type="ChEBI" id="CHEBI:15377"/>
        <dbReference type="ChEBI" id="CHEBI:16044"/>
        <dbReference type="ChEBI" id="CHEBI:29950"/>
        <dbReference type="ChEBI" id="CHEBI:44120"/>
        <dbReference type="ChEBI" id="CHEBI:50058"/>
        <dbReference type="EC" id="1.8.4.11"/>
    </reaction>
</comment>
<evidence type="ECO:0000259" key="6">
    <source>
        <dbReference type="Pfam" id="PF01625"/>
    </source>
</evidence>
<dbReference type="Pfam" id="PF01625">
    <property type="entry name" value="PMSR"/>
    <property type="match status" value="1"/>
</dbReference>
<organism evidence="7 8">
    <name type="scientific">Candidatus Solincola sediminis</name>
    <dbReference type="NCBI Taxonomy" id="1797199"/>
    <lineage>
        <taxon>Bacteria</taxon>
        <taxon>Bacillati</taxon>
        <taxon>Actinomycetota</taxon>
        <taxon>Candidatus Geothermincolia</taxon>
        <taxon>Candidatus Geothermincolales</taxon>
        <taxon>Candidatus Geothermincolaceae</taxon>
        <taxon>Candidatus Solincola</taxon>
    </lineage>
</organism>
<dbReference type="HAMAP" id="MF_01401">
    <property type="entry name" value="MsrA"/>
    <property type="match status" value="1"/>
</dbReference>
<name>A0A1F2WRD8_9ACTN</name>
<dbReference type="Gene3D" id="3.30.1060.10">
    <property type="entry name" value="Peptide methionine sulphoxide reductase MsrA"/>
    <property type="match status" value="1"/>
</dbReference>
<sequence length="176" mass="20162">MRNNNQTIVLGGGCFWCMEAIFNELEGIINVTAGYAGGFTRDPSYSDVCAGTTGHAEAISLEYDPEKISLEDILDVFFLTHDSTSLNRQGADVGTQYRSIILYTSEQQREQVDTFINRVRGDYDQPVVTEVKPLERFYTAEEYHQRYFERNQNLPYCRLVISPKLDKLRKLRKKAG</sequence>
<comment type="similarity">
    <text evidence="1 5">Belongs to the MsrA Met sulfoxide reductase family.</text>
</comment>
<dbReference type="GO" id="GO:0008113">
    <property type="term" value="F:peptide-methionine (S)-S-oxide reductase activity"/>
    <property type="evidence" value="ECO:0007669"/>
    <property type="project" value="UniProtKB-UniRule"/>
</dbReference>
<dbReference type="InterPro" id="IPR002569">
    <property type="entry name" value="Met_Sox_Rdtase_MsrA_dom"/>
</dbReference>
<dbReference type="InterPro" id="IPR036509">
    <property type="entry name" value="Met_Sox_Rdtase_MsrA_sf"/>
</dbReference>
<evidence type="ECO:0000256" key="2">
    <source>
        <dbReference type="ARBA" id="ARBA00023002"/>
    </source>
</evidence>
<comment type="caution">
    <text evidence="7">The sequence shown here is derived from an EMBL/GenBank/DDBJ whole genome shotgun (WGS) entry which is preliminary data.</text>
</comment>
<reference evidence="7 8" key="1">
    <citation type="journal article" date="2016" name="Nat. Commun.">
        <title>Thousands of microbial genomes shed light on interconnected biogeochemical processes in an aquifer system.</title>
        <authorList>
            <person name="Anantharaman K."/>
            <person name="Brown C.T."/>
            <person name="Hug L.A."/>
            <person name="Sharon I."/>
            <person name="Castelle C.J."/>
            <person name="Probst A.J."/>
            <person name="Thomas B.C."/>
            <person name="Singh A."/>
            <person name="Wilkins M.J."/>
            <person name="Karaoz U."/>
            <person name="Brodie E.L."/>
            <person name="Williams K.H."/>
            <person name="Hubbard S.S."/>
            <person name="Banfield J.F."/>
        </authorList>
    </citation>
    <scope>NUCLEOTIDE SEQUENCE [LARGE SCALE GENOMIC DNA]</scope>
</reference>
<dbReference type="EC" id="1.8.4.11" evidence="5"/>
<feature type="active site" evidence="5">
    <location>
        <position position="14"/>
    </location>
</feature>
<dbReference type="NCBIfam" id="TIGR00401">
    <property type="entry name" value="msrA"/>
    <property type="match status" value="1"/>
</dbReference>
<keyword evidence="2 5" id="KW-0560">Oxidoreductase</keyword>
<evidence type="ECO:0000256" key="4">
    <source>
        <dbReference type="ARBA" id="ARBA00048782"/>
    </source>
</evidence>
<evidence type="ECO:0000313" key="7">
    <source>
        <dbReference type="EMBL" id="OFW59403.1"/>
    </source>
</evidence>
<dbReference type="SUPFAM" id="SSF55068">
    <property type="entry name" value="Peptide methionine sulfoxide reductase"/>
    <property type="match status" value="1"/>
</dbReference>
<protein>
    <recommendedName>
        <fullName evidence="5">Peptide methionine sulfoxide reductase MsrA</fullName>
        <shortName evidence="5">Protein-methionine-S-oxide reductase</shortName>
        <ecNumber evidence="5">1.8.4.11</ecNumber>
    </recommendedName>
    <alternativeName>
        <fullName evidence="5">Peptide-methionine (S)-S-oxide reductase</fullName>
        <shortName evidence="5">Peptide Met(O) reductase</shortName>
    </alternativeName>
</protein>
<dbReference type="STRING" id="1797197.A2Y75_11275"/>
<evidence type="ECO:0000256" key="1">
    <source>
        <dbReference type="ARBA" id="ARBA00005591"/>
    </source>
</evidence>
<evidence type="ECO:0000313" key="8">
    <source>
        <dbReference type="Proteomes" id="UP000177876"/>
    </source>
</evidence>
<evidence type="ECO:0000256" key="5">
    <source>
        <dbReference type="HAMAP-Rule" id="MF_01401"/>
    </source>
</evidence>
<dbReference type="AlphaFoldDB" id="A0A1F2WRD8"/>
<dbReference type="Proteomes" id="UP000177876">
    <property type="component" value="Unassembled WGS sequence"/>
</dbReference>
<dbReference type="GO" id="GO:0033744">
    <property type="term" value="F:L-methionine:thioredoxin-disulfide S-oxidoreductase activity"/>
    <property type="evidence" value="ECO:0007669"/>
    <property type="project" value="RHEA"/>
</dbReference>
<evidence type="ECO:0000256" key="3">
    <source>
        <dbReference type="ARBA" id="ARBA00047806"/>
    </source>
</evidence>
<comment type="function">
    <text evidence="5">Has an important function as a repair enzyme for proteins that have been inactivated by oxidation. Catalyzes the reversible oxidation-reduction of methionine sulfoxide in proteins to methionine.</text>
</comment>
<comment type="catalytic activity">
    <reaction evidence="4 5">
        <text>[thioredoxin]-disulfide + L-methionine + H2O = L-methionine (S)-S-oxide + [thioredoxin]-dithiol</text>
        <dbReference type="Rhea" id="RHEA:19993"/>
        <dbReference type="Rhea" id="RHEA-COMP:10698"/>
        <dbReference type="Rhea" id="RHEA-COMP:10700"/>
        <dbReference type="ChEBI" id="CHEBI:15377"/>
        <dbReference type="ChEBI" id="CHEBI:29950"/>
        <dbReference type="ChEBI" id="CHEBI:50058"/>
        <dbReference type="ChEBI" id="CHEBI:57844"/>
        <dbReference type="ChEBI" id="CHEBI:58772"/>
        <dbReference type="EC" id="1.8.4.11"/>
    </reaction>
</comment>
<gene>
    <name evidence="5" type="primary">msrA</name>
    <name evidence="7" type="ORF">A2Y75_11275</name>
</gene>
<feature type="domain" description="Peptide methionine sulphoxide reductase MsrA" evidence="6">
    <location>
        <begin position="7"/>
        <end position="157"/>
    </location>
</feature>
<dbReference type="PANTHER" id="PTHR43774">
    <property type="entry name" value="PEPTIDE METHIONINE SULFOXIDE REDUCTASE"/>
    <property type="match status" value="1"/>
</dbReference>